<proteinExistence type="predicted"/>
<organism evidence="1 2">
    <name type="scientific">Salix dunnii</name>
    <dbReference type="NCBI Taxonomy" id="1413687"/>
    <lineage>
        <taxon>Eukaryota</taxon>
        <taxon>Viridiplantae</taxon>
        <taxon>Streptophyta</taxon>
        <taxon>Embryophyta</taxon>
        <taxon>Tracheophyta</taxon>
        <taxon>Spermatophyta</taxon>
        <taxon>Magnoliopsida</taxon>
        <taxon>eudicotyledons</taxon>
        <taxon>Gunneridae</taxon>
        <taxon>Pentapetalae</taxon>
        <taxon>rosids</taxon>
        <taxon>fabids</taxon>
        <taxon>Malpighiales</taxon>
        <taxon>Salicaceae</taxon>
        <taxon>Saliceae</taxon>
        <taxon>Salix</taxon>
    </lineage>
</organism>
<comment type="caution">
    <text evidence="1">The sequence shown here is derived from an EMBL/GenBank/DDBJ whole genome shotgun (WGS) entry which is preliminary data.</text>
</comment>
<sequence length="120" mass="13493">MFECQEAAVHRESRKRAEGWITFCGKEGFYEEERSNDRRREVSIIAEKEKLARVLRRALSTYRECWSGCARIGAMVEGLSVLAGSIFVCGCEGGARWGRAEGRRMGRLCVRVGGAGNRMI</sequence>
<evidence type="ECO:0000313" key="1">
    <source>
        <dbReference type="EMBL" id="KAF9676572.1"/>
    </source>
</evidence>
<reference evidence="1 2" key="1">
    <citation type="submission" date="2020-10" db="EMBL/GenBank/DDBJ databases">
        <title>Plant Genome Project.</title>
        <authorList>
            <person name="Zhang R.-G."/>
        </authorList>
    </citation>
    <scope>NUCLEOTIDE SEQUENCE [LARGE SCALE GENOMIC DNA]</scope>
    <source>
        <strain evidence="1">FAFU-HL-1</strain>
        <tissue evidence="1">Leaf</tissue>
    </source>
</reference>
<accession>A0A835JUU0</accession>
<gene>
    <name evidence="1" type="ORF">SADUNF_Sadunf08G0016200</name>
</gene>
<keyword evidence="2" id="KW-1185">Reference proteome</keyword>
<dbReference type="EMBL" id="JADGMS010000008">
    <property type="protein sequence ID" value="KAF9676572.1"/>
    <property type="molecule type" value="Genomic_DNA"/>
</dbReference>
<protein>
    <submittedName>
        <fullName evidence="1">Uncharacterized protein</fullName>
    </submittedName>
</protein>
<dbReference type="AlphaFoldDB" id="A0A835JUU0"/>
<name>A0A835JUU0_9ROSI</name>
<dbReference type="Proteomes" id="UP000657918">
    <property type="component" value="Chromosome 8"/>
</dbReference>
<evidence type="ECO:0000313" key="2">
    <source>
        <dbReference type="Proteomes" id="UP000657918"/>
    </source>
</evidence>